<dbReference type="Proteomes" id="UP000683246">
    <property type="component" value="Chromosome"/>
</dbReference>
<keyword evidence="2" id="KW-1185">Reference proteome</keyword>
<gene>
    <name evidence="1" type="ORF">HZI73_04855</name>
</gene>
<dbReference type="EMBL" id="CP058649">
    <property type="protein sequence ID" value="QUI21663.1"/>
    <property type="molecule type" value="Genomic_DNA"/>
</dbReference>
<sequence>MSEPRWTSDIKGAWEINVLQCETCKYKNKNPMVCEMYPKRKPREVLKRLEPCPKYKEKE</sequence>
<protein>
    <submittedName>
        <fullName evidence="1">Uncharacterized protein</fullName>
    </submittedName>
</protein>
<organism evidence="1 2">
    <name type="scientific">Vallitalea pronyensis</name>
    <dbReference type="NCBI Taxonomy" id="1348613"/>
    <lineage>
        <taxon>Bacteria</taxon>
        <taxon>Bacillati</taxon>
        <taxon>Bacillota</taxon>
        <taxon>Clostridia</taxon>
        <taxon>Lachnospirales</taxon>
        <taxon>Vallitaleaceae</taxon>
        <taxon>Vallitalea</taxon>
    </lineage>
</organism>
<proteinExistence type="predicted"/>
<dbReference type="AlphaFoldDB" id="A0A8J8MI08"/>
<name>A0A8J8MI08_9FIRM</name>
<dbReference type="KEGG" id="vpy:HZI73_04855"/>
<evidence type="ECO:0000313" key="2">
    <source>
        <dbReference type="Proteomes" id="UP000683246"/>
    </source>
</evidence>
<dbReference type="RefSeq" id="WP_212697133.1">
    <property type="nucleotide sequence ID" value="NZ_CP058649.1"/>
</dbReference>
<evidence type="ECO:0000313" key="1">
    <source>
        <dbReference type="EMBL" id="QUI21663.1"/>
    </source>
</evidence>
<accession>A0A8J8MI08</accession>
<reference evidence="1" key="1">
    <citation type="submission" date="2020-07" db="EMBL/GenBank/DDBJ databases">
        <title>Vallitalea pronyensis genome.</title>
        <authorList>
            <person name="Postec A."/>
        </authorList>
    </citation>
    <scope>NUCLEOTIDE SEQUENCE</scope>
    <source>
        <strain evidence="1">FatNI3</strain>
    </source>
</reference>